<comment type="similarity">
    <text evidence="1">Belongs to the SMC family. SbcC subfamily.</text>
</comment>
<dbReference type="Proteomes" id="UP001157109">
    <property type="component" value="Unassembled WGS sequence"/>
</dbReference>
<protein>
    <recommendedName>
        <fullName evidence="3">Nuclease SbcCD subunit C</fullName>
    </recommendedName>
</protein>
<accession>A0ABQ6HPY2</accession>
<sequence>MRLHRIRIEAFGPFPDVVELDFDELGEAGLFLVHGATGSGKTSLLDAVTFALYGGLAGARAEQHRASLRSDHAGVDAVPSVELELTIGSRRLRVWRQPSFERPKKRGGGTTSVQAHGRLDELVTGDWVNRSTRLDEMGDLLGEVLGLGREQFATVVLLPQGDFSTFLRSPNKDRQQILERLFDTAGFRAVEEWLADQRRAGEQRLAQVQGTLSHQLRRAHDAVSPLLDESDQPPHELDRETVADQLVAWSTLVHHATTSAEATLATARTAADDADAAAAEGRRVAALQARAAQAQQSLTALEEATPTVDLAHQTIADAERARSVWGYRDAAVTARATVAQRRRATAQARAGLPALPIQPAADPDETVVAAWLDEVRGQDDVIATLAEHLRRLDQATAAQQAAHAQHRSAQETAALATHAQADHERRVTNLREQVTALTQLAAQAPTAARRVADLAALDGGLVALGQSLREAQRAGAQLARLDTEHAQARHQLAELHARRSADLAAELAADLGDDAPCPVCGSTVHPAKASIAATVAVSREDVAAGEDDCERISAARTTAHGRHVAATATARQQRAQLQALAQSCADLLDVPAGLADEGDTSGGKAGSSGEAGPDGSATSVSDDSVIDDVVRVEAFRSGPVAEALAAAISEREQVQAAADSLPAATERTAASEHEQERLAQAAAQAQQQLTETAVRARVATGALTEATAEVRGLATRHAETCPCVDPHAAVAPARDEQDDQGDRADTDAVLAHAAADLADQVRAAVGRHRATALAAATLSDALAEQARADQALSDALVKLENAYTAEGFADEQAVVDARREPAAIDELRVVVRRHGDELAAQRAILAQDDVAAVVDLPRPDQLGLESMAAQARTALQRATARQAEAVAIRTALDARSQDVLAALDDVEPLAEHVRVMRDLAEAFAGGGRDNTRRMSLTSFVLAFRLREVVRLANERLAPMTDGRFTLEHSEELAANGGRSGLGLKVLDAWTGISRDTRSLSGGETFMASLALALGLGDAVRAESGGLRLDTLFVDEGFGSLDEDTLELVMGVLDELRDGGRTVGLVSHVSELRSRIPAQVLVRRSPTGSDVRVTGVGAGSGLPDPATATDAVPA</sequence>
<evidence type="ECO:0000313" key="8">
    <source>
        <dbReference type="Proteomes" id="UP001157109"/>
    </source>
</evidence>
<feature type="region of interest" description="Disordered" evidence="5">
    <location>
        <begin position="1091"/>
        <end position="1113"/>
    </location>
</feature>
<feature type="region of interest" description="Disordered" evidence="5">
    <location>
        <begin position="398"/>
        <end position="421"/>
    </location>
</feature>
<feature type="region of interest" description="Disordered" evidence="5">
    <location>
        <begin position="595"/>
        <end position="622"/>
    </location>
</feature>
<feature type="region of interest" description="Disordered" evidence="5">
    <location>
        <begin position="657"/>
        <end position="684"/>
    </location>
</feature>
<dbReference type="Gene3D" id="3.40.50.300">
    <property type="entry name" value="P-loop containing nucleotide triphosphate hydrolases"/>
    <property type="match status" value="2"/>
</dbReference>
<name>A0ABQ6HPY2_9MICO</name>
<reference evidence="8" key="1">
    <citation type="journal article" date="2019" name="Int. J. Syst. Evol. Microbiol.">
        <title>The Global Catalogue of Microorganisms (GCM) 10K type strain sequencing project: providing services to taxonomists for standard genome sequencing and annotation.</title>
        <authorList>
            <consortium name="The Broad Institute Genomics Platform"/>
            <consortium name="The Broad Institute Genome Sequencing Center for Infectious Disease"/>
            <person name="Wu L."/>
            <person name="Ma J."/>
        </authorList>
    </citation>
    <scope>NUCLEOTIDE SEQUENCE [LARGE SCALE GENOMIC DNA]</scope>
    <source>
        <strain evidence="8">NBRC 105830</strain>
    </source>
</reference>
<evidence type="ECO:0000256" key="3">
    <source>
        <dbReference type="ARBA" id="ARBA00013368"/>
    </source>
</evidence>
<dbReference type="InterPro" id="IPR027417">
    <property type="entry name" value="P-loop_NTPase"/>
</dbReference>
<organism evidence="7 8">
    <name type="scientific">Arsenicicoccus piscis</name>
    <dbReference type="NCBI Taxonomy" id="673954"/>
    <lineage>
        <taxon>Bacteria</taxon>
        <taxon>Bacillati</taxon>
        <taxon>Actinomycetota</taxon>
        <taxon>Actinomycetes</taxon>
        <taxon>Micrococcales</taxon>
        <taxon>Intrasporangiaceae</taxon>
        <taxon>Arsenicicoccus</taxon>
    </lineage>
</organism>
<feature type="coiled-coil region" evidence="4">
    <location>
        <begin position="471"/>
        <end position="498"/>
    </location>
</feature>
<feature type="compositionally biased region" description="Low complexity" evidence="5">
    <location>
        <begin position="1102"/>
        <end position="1113"/>
    </location>
</feature>
<evidence type="ECO:0000256" key="2">
    <source>
        <dbReference type="ARBA" id="ARBA00011322"/>
    </source>
</evidence>
<evidence type="ECO:0000256" key="5">
    <source>
        <dbReference type="SAM" id="MobiDB-lite"/>
    </source>
</evidence>
<dbReference type="EMBL" id="BSUJ01000001">
    <property type="protein sequence ID" value="GMA19635.1"/>
    <property type="molecule type" value="Genomic_DNA"/>
</dbReference>
<dbReference type="SUPFAM" id="SSF52540">
    <property type="entry name" value="P-loop containing nucleoside triphosphate hydrolases"/>
    <property type="match status" value="1"/>
</dbReference>
<keyword evidence="4" id="KW-0175">Coiled coil</keyword>
<proteinExistence type="inferred from homology"/>
<evidence type="ECO:0000313" key="7">
    <source>
        <dbReference type="EMBL" id="GMA19635.1"/>
    </source>
</evidence>
<dbReference type="PANTHER" id="PTHR32114:SF2">
    <property type="entry name" value="ABC TRANSPORTER ABCH.3"/>
    <property type="match status" value="1"/>
</dbReference>
<dbReference type="Pfam" id="PF13476">
    <property type="entry name" value="AAA_23"/>
    <property type="match status" value="1"/>
</dbReference>
<keyword evidence="8" id="KW-1185">Reference proteome</keyword>
<dbReference type="PANTHER" id="PTHR32114">
    <property type="entry name" value="ABC TRANSPORTER ABCH.3"/>
    <property type="match status" value="1"/>
</dbReference>
<evidence type="ECO:0000256" key="1">
    <source>
        <dbReference type="ARBA" id="ARBA00006930"/>
    </source>
</evidence>
<evidence type="ECO:0000256" key="4">
    <source>
        <dbReference type="SAM" id="Coils"/>
    </source>
</evidence>
<dbReference type="InterPro" id="IPR038729">
    <property type="entry name" value="Rad50/SbcC_AAA"/>
</dbReference>
<dbReference type="Pfam" id="PF13558">
    <property type="entry name" value="SbcC_Walker_B"/>
    <property type="match status" value="1"/>
</dbReference>
<feature type="domain" description="Rad50/SbcC-type AAA" evidence="6">
    <location>
        <begin position="5"/>
        <end position="185"/>
    </location>
</feature>
<comment type="subunit">
    <text evidence="2">Heterodimer of SbcC and SbcD.</text>
</comment>
<dbReference type="RefSeq" id="WP_241445286.1">
    <property type="nucleotide sequence ID" value="NZ_BSUJ01000001.1"/>
</dbReference>
<gene>
    <name evidence="7" type="primary">sbcC</name>
    <name evidence="7" type="ORF">GCM10025862_16560</name>
</gene>
<comment type="caution">
    <text evidence="7">The sequence shown here is derived from an EMBL/GenBank/DDBJ whole genome shotgun (WGS) entry which is preliminary data.</text>
</comment>
<evidence type="ECO:0000259" key="6">
    <source>
        <dbReference type="Pfam" id="PF13476"/>
    </source>
</evidence>